<dbReference type="STRING" id="243159.AFE_1231"/>
<dbReference type="PaxDb" id="243159-AFE_1231"/>
<accession>B7J8R3</accession>
<proteinExistence type="predicted"/>
<dbReference type="AlphaFoldDB" id="B7J8R3"/>
<dbReference type="HOGENOM" id="CLU_2662690_0_0_6"/>
<protein>
    <submittedName>
        <fullName evidence="1">Uncharacterized protein</fullName>
    </submittedName>
</protein>
<evidence type="ECO:0000313" key="2">
    <source>
        <dbReference type="Proteomes" id="UP000001362"/>
    </source>
</evidence>
<sequence>MDNAEQGRYMRIKIEVFADLVDVDLTPEDILVKATADRMQSAISMGLLDAGASYSVCGSSVTVNALKTADCGGCQ</sequence>
<name>B7J8R3_ACIF2</name>
<evidence type="ECO:0000313" key="1">
    <source>
        <dbReference type="EMBL" id="ACK80102.1"/>
    </source>
</evidence>
<gene>
    <name evidence="1" type="ordered locus">AFE_1231</name>
</gene>
<dbReference type="Proteomes" id="UP000001362">
    <property type="component" value="Chromosome"/>
</dbReference>
<dbReference type="KEGG" id="afr:AFE_1231"/>
<organism evidence="1 2">
    <name type="scientific">Acidithiobacillus ferrooxidans (strain ATCC 23270 / DSM 14882 / CIP 104768 / NCIMB 8455)</name>
    <name type="common">Ferrobacillus ferrooxidans (strain ATCC 23270)</name>
    <dbReference type="NCBI Taxonomy" id="243159"/>
    <lineage>
        <taxon>Bacteria</taxon>
        <taxon>Pseudomonadati</taxon>
        <taxon>Pseudomonadota</taxon>
        <taxon>Acidithiobacillia</taxon>
        <taxon>Acidithiobacillales</taxon>
        <taxon>Acidithiobacillaceae</taxon>
        <taxon>Acidithiobacillus</taxon>
    </lineage>
</organism>
<keyword evidence="2" id="KW-1185">Reference proteome</keyword>
<reference evidence="1 2" key="1">
    <citation type="journal article" date="2008" name="BMC Genomics">
        <title>Acidithiobacillus ferrooxidans metabolism: from genome sequence to industrial applications.</title>
        <authorList>
            <person name="Valdes J."/>
            <person name="Pedroso I."/>
            <person name="Quatrini R."/>
            <person name="Dodson R.J."/>
            <person name="Tettelin H."/>
            <person name="Blake R.II."/>
            <person name="Eisen J.A."/>
            <person name="Holmes D.S."/>
        </authorList>
    </citation>
    <scope>NUCLEOTIDE SEQUENCE [LARGE SCALE GENOMIC DNA]</scope>
    <source>
        <strain evidence="2">ATCC 23270 / DSM 14882 / CIP 104768 / NCIMB 8455</strain>
    </source>
</reference>
<dbReference type="EMBL" id="CP001219">
    <property type="protein sequence ID" value="ACK80102.1"/>
    <property type="molecule type" value="Genomic_DNA"/>
</dbReference>